<dbReference type="EMBL" id="PHUF01000003">
    <property type="protein sequence ID" value="PKB19298.1"/>
    <property type="molecule type" value="Genomic_DNA"/>
</dbReference>
<evidence type="ECO:0000256" key="1">
    <source>
        <dbReference type="SAM" id="SignalP"/>
    </source>
</evidence>
<keyword evidence="3" id="KW-1185">Reference proteome</keyword>
<proteinExistence type="predicted"/>
<accession>A0A2N0HKA2</accession>
<evidence type="ECO:0000313" key="2">
    <source>
        <dbReference type="EMBL" id="PKB19298.1"/>
    </source>
</evidence>
<name>A0A2N0HKA2_9SPHN</name>
<dbReference type="AlphaFoldDB" id="A0A2N0HKA2"/>
<dbReference type="RefSeq" id="WP_157812498.1">
    <property type="nucleotide sequence ID" value="NZ_PHUF01000003.1"/>
</dbReference>
<feature type="chain" id="PRO_5014657687" description="Tetratricopeptide repeat protein" evidence="1">
    <location>
        <begin position="24"/>
        <end position="392"/>
    </location>
</feature>
<protein>
    <recommendedName>
        <fullName evidence="4">Tetratricopeptide repeat protein</fullName>
    </recommendedName>
</protein>
<evidence type="ECO:0000313" key="3">
    <source>
        <dbReference type="Proteomes" id="UP000232587"/>
    </source>
</evidence>
<dbReference type="Gene3D" id="1.25.40.10">
    <property type="entry name" value="Tetratricopeptide repeat domain"/>
    <property type="match status" value="1"/>
</dbReference>
<sequence>MSRRVASVAAVAACAIYAALALASGLDRAAETHPDLGQMVPAFLQSQTLRSAGAAALASGDSAAALTLGERAVDDAPIDPQSTALLGAARLARGDAPTADRAFRVAARLGWRVPYTQLYVMGRALEEGDLRMAALRLDALVRQNPALLADRRLFDPFERSAVGRVALAERMSLKAPWLRRYAMDLASLPPDRLAQRVAVLFAVAQRGTQIGCQPVGAAVSRLIAAGQPAEAEQLWRAHCPGAGKGLLYDSDFAAARLDQTESEFAWFFIGNSQTSAVLSPASDGPGQTLTIDSTASLPEMIVRQLVFIPQGSYRLSWQAVSGDGSPSDRTLAFFSCANATRDFIEPALDPRSRRWFVTVTMDGACPARWIGFAARPGASGVRMGAVRLEALP</sequence>
<dbReference type="Proteomes" id="UP000232587">
    <property type="component" value="Unassembled WGS sequence"/>
</dbReference>
<organism evidence="2 3">
    <name type="scientific">Novosphingobium kunmingense</name>
    <dbReference type="NCBI Taxonomy" id="1211806"/>
    <lineage>
        <taxon>Bacteria</taxon>
        <taxon>Pseudomonadati</taxon>
        <taxon>Pseudomonadota</taxon>
        <taxon>Alphaproteobacteria</taxon>
        <taxon>Sphingomonadales</taxon>
        <taxon>Sphingomonadaceae</taxon>
        <taxon>Novosphingobium</taxon>
    </lineage>
</organism>
<reference evidence="2 3" key="1">
    <citation type="submission" date="2017-11" db="EMBL/GenBank/DDBJ databases">
        <title>Genomic Encyclopedia of Type Strains, Phase III (KMG-III): the genomes of soil and plant-associated and newly described type strains.</title>
        <authorList>
            <person name="Whitman W."/>
        </authorList>
    </citation>
    <scope>NUCLEOTIDE SEQUENCE [LARGE SCALE GENOMIC DNA]</scope>
    <source>
        <strain evidence="2 3">CGMCC 1.12274</strain>
    </source>
</reference>
<feature type="signal peptide" evidence="1">
    <location>
        <begin position="1"/>
        <end position="23"/>
    </location>
</feature>
<evidence type="ECO:0008006" key="4">
    <source>
        <dbReference type="Google" id="ProtNLM"/>
    </source>
</evidence>
<keyword evidence="1" id="KW-0732">Signal</keyword>
<dbReference type="InterPro" id="IPR011990">
    <property type="entry name" value="TPR-like_helical_dom_sf"/>
</dbReference>
<gene>
    <name evidence="2" type="ORF">B0I00_1529</name>
</gene>
<dbReference type="OrthoDB" id="7502877at2"/>
<comment type="caution">
    <text evidence="2">The sequence shown here is derived from an EMBL/GenBank/DDBJ whole genome shotgun (WGS) entry which is preliminary data.</text>
</comment>